<proteinExistence type="predicted"/>
<dbReference type="EMBL" id="JBAHYK010002681">
    <property type="protein sequence ID" value="KAL0564597.1"/>
    <property type="molecule type" value="Genomic_DNA"/>
</dbReference>
<protein>
    <submittedName>
        <fullName evidence="2">Uncharacterized protein</fullName>
    </submittedName>
</protein>
<organism evidence="2 3">
    <name type="scientific">Marasmius crinis-equi</name>
    <dbReference type="NCBI Taxonomy" id="585013"/>
    <lineage>
        <taxon>Eukaryota</taxon>
        <taxon>Fungi</taxon>
        <taxon>Dikarya</taxon>
        <taxon>Basidiomycota</taxon>
        <taxon>Agaricomycotina</taxon>
        <taxon>Agaricomycetes</taxon>
        <taxon>Agaricomycetidae</taxon>
        <taxon>Agaricales</taxon>
        <taxon>Marasmiineae</taxon>
        <taxon>Marasmiaceae</taxon>
        <taxon>Marasmius</taxon>
    </lineage>
</organism>
<dbReference type="Proteomes" id="UP001465976">
    <property type="component" value="Unassembled WGS sequence"/>
</dbReference>
<evidence type="ECO:0000256" key="1">
    <source>
        <dbReference type="SAM" id="MobiDB-lite"/>
    </source>
</evidence>
<feature type="region of interest" description="Disordered" evidence="1">
    <location>
        <begin position="1"/>
        <end position="27"/>
    </location>
</feature>
<keyword evidence="3" id="KW-1185">Reference proteome</keyword>
<evidence type="ECO:0000313" key="2">
    <source>
        <dbReference type="EMBL" id="KAL0564597.1"/>
    </source>
</evidence>
<reference evidence="2 3" key="1">
    <citation type="submission" date="2024-02" db="EMBL/GenBank/DDBJ databases">
        <title>A draft genome for the cacao thread blight pathogen Marasmius crinis-equi.</title>
        <authorList>
            <person name="Cohen S.P."/>
            <person name="Baruah I.K."/>
            <person name="Amoako-Attah I."/>
            <person name="Bukari Y."/>
            <person name="Meinhardt L.W."/>
            <person name="Bailey B.A."/>
        </authorList>
    </citation>
    <scope>NUCLEOTIDE SEQUENCE [LARGE SCALE GENOMIC DNA]</scope>
    <source>
        <strain evidence="2 3">GH-76</strain>
    </source>
</reference>
<name>A0ABR3ENX6_9AGAR</name>
<accession>A0ABR3ENX6</accession>
<evidence type="ECO:0000313" key="3">
    <source>
        <dbReference type="Proteomes" id="UP001465976"/>
    </source>
</evidence>
<sequence>MPQHEKVKPDPSINGRRVTPPRLGPPEEINVQLELHGTEEREWLANRGWSGPKVEEIIRLRCQARADELAELSHRKGIRRTTRLSMRSDVKSLLMGSPQQLQNQQITLNFQGDFKRARIEISELLAQIGVLEGVPYPNWALKQRVESSPEVDDLAEEIAEMVVDDVNKCSSEMEGSV</sequence>
<comment type="caution">
    <text evidence="2">The sequence shown here is derived from an EMBL/GenBank/DDBJ whole genome shotgun (WGS) entry which is preliminary data.</text>
</comment>
<gene>
    <name evidence="2" type="ORF">V5O48_017446</name>
</gene>